<evidence type="ECO:0000259" key="1">
    <source>
        <dbReference type="Pfam" id="PF01266"/>
    </source>
</evidence>
<dbReference type="InterPro" id="IPR006076">
    <property type="entry name" value="FAD-dep_OxRdtase"/>
</dbReference>
<evidence type="ECO:0000313" key="2">
    <source>
        <dbReference type="EMBL" id="PSK88085.1"/>
    </source>
</evidence>
<dbReference type="Gene3D" id="3.30.9.10">
    <property type="entry name" value="D-Amino Acid Oxidase, subunit A, domain 2"/>
    <property type="match status" value="1"/>
</dbReference>
<dbReference type="SUPFAM" id="SSF51905">
    <property type="entry name" value="FAD/NAD(P)-binding domain"/>
    <property type="match status" value="1"/>
</dbReference>
<evidence type="ECO:0000313" key="3">
    <source>
        <dbReference type="Proteomes" id="UP000240542"/>
    </source>
</evidence>
<feature type="domain" description="FAD dependent oxidoreductase" evidence="1">
    <location>
        <begin position="43"/>
        <end position="412"/>
    </location>
</feature>
<dbReference type="RefSeq" id="WP_106586486.1">
    <property type="nucleotide sequence ID" value="NZ_PYGA01000030.1"/>
</dbReference>
<dbReference type="GO" id="GO:0005737">
    <property type="term" value="C:cytoplasm"/>
    <property type="evidence" value="ECO:0007669"/>
    <property type="project" value="TreeGrafter"/>
</dbReference>
<organism evidence="2 3">
    <name type="scientific">Murinocardiopsis flavida</name>
    <dbReference type="NCBI Taxonomy" id="645275"/>
    <lineage>
        <taxon>Bacteria</taxon>
        <taxon>Bacillati</taxon>
        <taxon>Actinomycetota</taxon>
        <taxon>Actinomycetes</taxon>
        <taxon>Streptosporangiales</taxon>
        <taxon>Nocardiopsidaceae</taxon>
        <taxon>Murinocardiopsis</taxon>
    </lineage>
</organism>
<dbReference type="InterPro" id="IPR036188">
    <property type="entry name" value="FAD/NAD-bd_sf"/>
</dbReference>
<dbReference type="Pfam" id="PF01266">
    <property type="entry name" value="DAO"/>
    <property type="match status" value="1"/>
</dbReference>
<accession>A0A2P8CSY4</accession>
<dbReference type="PANTHER" id="PTHR13847:SF285">
    <property type="entry name" value="FAD DEPENDENT OXIDOREDUCTASE DOMAIN-CONTAINING PROTEIN"/>
    <property type="match status" value="1"/>
</dbReference>
<gene>
    <name evidence="2" type="ORF">CLV63_13047</name>
</gene>
<dbReference type="Gene3D" id="3.50.50.60">
    <property type="entry name" value="FAD/NAD(P)-binding domain"/>
    <property type="match status" value="1"/>
</dbReference>
<sequence>MSGSALRHVPRADDFANGRVSFWLRQTGRPEPRPPLPGSADYDVCIAGGGYTGLWTAYYLKAARPDLRIAVLEKEFAGFGASGRNGGWLSAELAGSKRRFAKTHGRGAVIDLQNEMRASIGEVASVVEKEQLATEVVRGGVFSVAVGAAQRDRLHAKVEALRAWGCTEDDLRLLPPEERAARIAVRGASAASWTPHGARIQPAELALELARTVASMGVDLFEGTAVTELRPRTGGAPAAAVTDRGTVRAEYVIRATEGFTASLRGAERTLLPMNSSMIVTEPLPAAVWDEIGWQGRDLFSDNAHTYVYGQRTADDRIAIGGRGVPYRYGSRWDADGGTHPKTILALWNVLARYFPAARDAGIAHTWSGILGVPRDWCSSAGIDHRTGLGWAGGYVGHGVTTTNLAGRTLRDLVLRERTPLTRLPWVDHRARDWEPEPLRWIGAQGVYALYREADRRENAGLRRTSALGRIADLVSARE</sequence>
<name>A0A2P8CSY4_9ACTN</name>
<dbReference type="AlphaFoldDB" id="A0A2P8CSY4"/>
<protein>
    <submittedName>
        <fullName evidence="2">Glycine/D-amino acid oxidase-like deaminating enzyme</fullName>
    </submittedName>
</protein>
<proteinExistence type="predicted"/>
<dbReference type="Proteomes" id="UP000240542">
    <property type="component" value="Unassembled WGS sequence"/>
</dbReference>
<reference evidence="2 3" key="1">
    <citation type="submission" date="2018-03" db="EMBL/GenBank/DDBJ databases">
        <title>Genomic Encyclopedia of Archaeal and Bacterial Type Strains, Phase II (KMG-II): from individual species to whole genera.</title>
        <authorList>
            <person name="Goeker M."/>
        </authorList>
    </citation>
    <scope>NUCLEOTIDE SEQUENCE [LARGE SCALE GENOMIC DNA]</scope>
    <source>
        <strain evidence="2 3">DSM 45312</strain>
    </source>
</reference>
<dbReference type="OrthoDB" id="9805852at2"/>
<comment type="caution">
    <text evidence="2">The sequence shown here is derived from an EMBL/GenBank/DDBJ whole genome shotgun (WGS) entry which is preliminary data.</text>
</comment>
<keyword evidence="3" id="KW-1185">Reference proteome</keyword>
<dbReference type="EMBL" id="PYGA01000030">
    <property type="protein sequence ID" value="PSK88085.1"/>
    <property type="molecule type" value="Genomic_DNA"/>
</dbReference>
<dbReference type="PANTHER" id="PTHR13847">
    <property type="entry name" value="SARCOSINE DEHYDROGENASE-RELATED"/>
    <property type="match status" value="1"/>
</dbReference>